<sequence>MGAFDSIALLSDLALASRTPALASTLLAMTRYMEWPTEGAAQAIACHLDCVAEDEDCDAATRAIAALLARCWLYGGIAENLVDARLAEHARYAD</sequence>
<organism evidence="1 2">
    <name type="scientific">Uliginosibacterium sediminicola</name>
    <dbReference type="NCBI Taxonomy" id="2024550"/>
    <lineage>
        <taxon>Bacteria</taxon>
        <taxon>Pseudomonadati</taxon>
        <taxon>Pseudomonadota</taxon>
        <taxon>Betaproteobacteria</taxon>
        <taxon>Rhodocyclales</taxon>
        <taxon>Zoogloeaceae</taxon>
        <taxon>Uliginosibacterium</taxon>
    </lineage>
</organism>
<gene>
    <name evidence="1" type="ORF">ABDB84_15105</name>
</gene>
<proteinExistence type="predicted"/>
<dbReference type="Proteomes" id="UP001410394">
    <property type="component" value="Unassembled WGS sequence"/>
</dbReference>
<accession>A0ABU9Z1N7</accession>
<dbReference type="EMBL" id="JBDIVE010000009">
    <property type="protein sequence ID" value="MEN3069808.1"/>
    <property type="molecule type" value="Genomic_DNA"/>
</dbReference>
<evidence type="ECO:0000313" key="2">
    <source>
        <dbReference type="Proteomes" id="UP001410394"/>
    </source>
</evidence>
<protein>
    <submittedName>
        <fullName evidence="1">Uncharacterized protein</fullName>
    </submittedName>
</protein>
<reference evidence="1 2" key="1">
    <citation type="journal article" date="2018" name="Int. J. Syst. Evol. Microbiol.">
        <title>Uliginosibacterium sediminicola sp. nov., isolated from freshwater sediment.</title>
        <authorList>
            <person name="Hwang W.M."/>
            <person name="Kim S.M."/>
            <person name="Kang K."/>
            <person name="Ahn T.Y."/>
        </authorList>
    </citation>
    <scope>NUCLEOTIDE SEQUENCE [LARGE SCALE GENOMIC DNA]</scope>
    <source>
        <strain evidence="1 2">M1-21</strain>
    </source>
</reference>
<comment type="caution">
    <text evidence="1">The sequence shown here is derived from an EMBL/GenBank/DDBJ whole genome shotgun (WGS) entry which is preliminary data.</text>
</comment>
<name>A0ABU9Z1N7_9RHOO</name>
<dbReference type="RefSeq" id="WP_345920582.1">
    <property type="nucleotide sequence ID" value="NZ_JBDIVE010000009.1"/>
</dbReference>
<keyword evidence="2" id="KW-1185">Reference proteome</keyword>
<evidence type="ECO:0000313" key="1">
    <source>
        <dbReference type="EMBL" id="MEN3069808.1"/>
    </source>
</evidence>